<dbReference type="AlphaFoldDB" id="A0A0D8J9H3"/>
<comment type="subunit">
    <text evidence="2 11">Homodimer.</text>
</comment>
<keyword evidence="6 11" id="KW-0067">ATP-binding</keyword>
<dbReference type="SUPFAM" id="SSF64586">
    <property type="entry name" value="C-terminal domain of ProRS"/>
    <property type="match status" value="1"/>
</dbReference>
<comment type="caution">
    <text evidence="13">The sequence shown here is derived from an EMBL/GenBank/DDBJ whole genome shotgun (WGS) entry which is preliminary data.</text>
</comment>
<dbReference type="InterPro" id="IPR016061">
    <property type="entry name" value="Pro-tRNA_ligase_II_C"/>
</dbReference>
<evidence type="ECO:0000256" key="4">
    <source>
        <dbReference type="ARBA" id="ARBA00022598"/>
    </source>
</evidence>
<dbReference type="STRING" id="1544798.LH29_14180"/>
<comment type="domain">
    <text evidence="11">Consists of three domains: the N-terminal catalytic domain, the anticodon-binding domain and the C-terminal extension.</text>
</comment>
<dbReference type="Pfam" id="PF09180">
    <property type="entry name" value="ProRS-C_1"/>
    <property type="match status" value="1"/>
</dbReference>
<dbReference type="GO" id="GO:0005737">
    <property type="term" value="C:cytoplasm"/>
    <property type="evidence" value="ECO:0007669"/>
    <property type="project" value="UniProtKB-SubCell"/>
</dbReference>
<feature type="domain" description="Aminoacyl-transfer RNA synthetases class-II family profile" evidence="12">
    <location>
        <begin position="27"/>
        <end position="294"/>
    </location>
</feature>
<dbReference type="FunFam" id="3.30.930.10:FF:000023">
    <property type="entry name" value="Proline--tRNA ligase"/>
    <property type="match status" value="1"/>
</dbReference>
<dbReference type="Gene3D" id="3.40.50.800">
    <property type="entry name" value="Anticodon-binding domain"/>
    <property type="match status" value="1"/>
</dbReference>
<keyword evidence="8 11" id="KW-0030">Aminoacyl-tRNA synthetase</keyword>
<evidence type="ECO:0000313" key="13">
    <source>
        <dbReference type="EMBL" id="KJF43379.1"/>
    </source>
</evidence>
<comment type="catalytic activity">
    <reaction evidence="9 11">
        <text>tRNA(Pro) + L-proline + ATP = L-prolyl-tRNA(Pro) + AMP + diphosphate</text>
        <dbReference type="Rhea" id="RHEA:14305"/>
        <dbReference type="Rhea" id="RHEA-COMP:9700"/>
        <dbReference type="Rhea" id="RHEA-COMP:9702"/>
        <dbReference type="ChEBI" id="CHEBI:30616"/>
        <dbReference type="ChEBI" id="CHEBI:33019"/>
        <dbReference type="ChEBI" id="CHEBI:60039"/>
        <dbReference type="ChEBI" id="CHEBI:78442"/>
        <dbReference type="ChEBI" id="CHEBI:78532"/>
        <dbReference type="ChEBI" id="CHEBI:456215"/>
        <dbReference type="EC" id="6.1.1.15"/>
    </reaction>
</comment>
<evidence type="ECO:0000256" key="9">
    <source>
        <dbReference type="ARBA" id="ARBA00047671"/>
    </source>
</evidence>
<dbReference type="InterPro" id="IPR004499">
    <property type="entry name" value="Pro-tRNA-ligase_IIa_arc-type"/>
</dbReference>
<dbReference type="CDD" id="cd00778">
    <property type="entry name" value="ProRS_core_arch_euk"/>
    <property type="match status" value="1"/>
</dbReference>
<dbReference type="HAMAP" id="MF_01571">
    <property type="entry name" value="Pro_tRNA_synth_type3"/>
    <property type="match status" value="1"/>
</dbReference>
<gene>
    <name evidence="11" type="primary">proS</name>
    <name evidence="13" type="ORF">LH29_14180</name>
</gene>
<keyword evidence="3 11" id="KW-0963">Cytoplasm</keyword>
<comment type="subcellular location">
    <subcellularLocation>
        <location evidence="1 11">Cytoplasm</location>
    </subcellularLocation>
</comment>
<dbReference type="Pfam" id="PF03129">
    <property type="entry name" value="HGTP_anticodon"/>
    <property type="match status" value="1"/>
</dbReference>
<dbReference type="InterPro" id="IPR036621">
    <property type="entry name" value="Anticodon-bd_dom_sf"/>
</dbReference>
<dbReference type="PANTHER" id="PTHR43382">
    <property type="entry name" value="PROLYL-TRNA SYNTHETASE"/>
    <property type="match status" value="1"/>
</dbReference>
<keyword evidence="7 11" id="KW-0648">Protein biosynthesis</keyword>
<evidence type="ECO:0000313" key="14">
    <source>
        <dbReference type="Proteomes" id="UP000032544"/>
    </source>
</evidence>
<evidence type="ECO:0000256" key="2">
    <source>
        <dbReference type="ARBA" id="ARBA00011738"/>
    </source>
</evidence>
<dbReference type="GO" id="GO:0017101">
    <property type="term" value="C:aminoacyl-tRNA synthetase multienzyme complex"/>
    <property type="evidence" value="ECO:0007669"/>
    <property type="project" value="TreeGrafter"/>
</dbReference>
<keyword evidence="4 11" id="KW-0436">Ligase</keyword>
<dbReference type="EMBL" id="JRHC01000003">
    <property type="protein sequence ID" value="KJF43379.1"/>
    <property type="molecule type" value="Genomic_DNA"/>
</dbReference>
<dbReference type="InterPro" id="IPR004154">
    <property type="entry name" value="Anticodon-bd"/>
</dbReference>
<organism evidence="13 14">
    <name type="scientific">Draconibacterium sediminis</name>
    <dbReference type="NCBI Taxonomy" id="1544798"/>
    <lineage>
        <taxon>Bacteria</taxon>
        <taxon>Pseudomonadati</taxon>
        <taxon>Bacteroidota</taxon>
        <taxon>Bacteroidia</taxon>
        <taxon>Marinilabiliales</taxon>
        <taxon>Prolixibacteraceae</taxon>
        <taxon>Draconibacterium</taxon>
    </lineage>
</organism>
<dbReference type="InterPro" id="IPR017449">
    <property type="entry name" value="Pro-tRNA_synth_II"/>
</dbReference>
<accession>A0A0D8J9H3</accession>
<dbReference type="InterPro" id="IPR002314">
    <property type="entry name" value="aa-tRNA-synt_IIb"/>
</dbReference>
<dbReference type="PATRIC" id="fig|1544798.3.peg.2998"/>
<comment type="similarity">
    <text evidence="10 11">Belongs to the class-II aminoacyl-tRNA synthetase family. ProS type 3 subfamily.</text>
</comment>
<dbReference type="SUPFAM" id="SSF55681">
    <property type="entry name" value="Class II aaRS and biotin synthetases"/>
    <property type="match status" value="1"/>
</dbReference>
<evidence type="ECO:0000256" key="5">
    <source>
        <dbReference type="ARBA" id="ARBA00022741"/>
    </source>
</evidence>
<evidence type="ECO:0000256" key="6">
    <source>
        <dbReference type="ARBA" id="ARBA00022840"/>
    </source>
</evidence>
<evidence type="ECO:0000256" key="7">
    <source>
        <dbReference type="ARBA" id="ARBA00022917"/>
    </source>
</evidence>
<dbReference type="EC" id="6.1.1.15" evidence="11"/>
<dbReference type="InterPro" id="IPR045864">
    <property type="entry name" value="aa-tRNA-synth_II/BPL/LPL"/>
</dbReference>
<dbReference type="CDD" id="cd00862">
    <property type="entry name" value="ProRS_anticodon_zinc"/>
    <property type="match status" value="1"/>
</dbReference>
<keyword evidence="5 11" id="KW-0547">Nucleotide-binding</keyword>
<dbReference type="FunFam" id="3.40.50.800:FF:000005">
    <property type="entry name" value="bifunctional glutamate/proline--tRNA ligase"/>
    <property type="match status" value="1"/>
</dbReference>
<dbReference type="PANTHER" id="PTHR43382:SF2">
    <property type="entry name" value="BIFUNCTIONAL GLUTAMATE_PROLINE--TRNA LIGASE"/>
    <property type="match status" value="1"/>
</dbReference>
<dbReference type="PROSITE" id="PS50862">
    <property type="entry name" value="AA_TRNA_LIGASE_II"/>
    <property type="match status" value="1"/>
</dbReference>
<sequence>MAKELTSRSENYSQWYQDLVIKADLAENSAVRGCMVIKPYGYAIWEKMQAELDRMFKETGHVNAYFPLFIPKSFFSKEADHVEGFAKECAVVTHYRLKNDEENGGVVVDPDAKLEEELIVRPTSETIIWNTYKNWIQSYRDLPILVNQWANVVRWEMRTRLFLRTAEFLWQEGHTAHATKDEAIEETEKIINVYADFAENFMAVPVVKGLKSANERFAGALETYSIEALMQDGKALQSGTSHFLGQNFAKAFDVTFATKEGKEDYVWATSWGVSTRLMGALIMAHSDDNGLVLPPKLAPYQVVIVPIYRKEEQLAEITEKVDEIIAKLKAKGISVKYDDRDTRKPGWKFAEYELKGVPVRLAMGPRDLENGTVEVARRDNLTKEVTSLDNIDEYVENLLEDIQQNIFKKAYDFRAENTRKADTWEEFKEILTTKGGFISAHWDGTPETEDLIKNETKATIRCMPLEYEEEEGKCIYSGKPSKRRVLFALAY</sequence>
<dbReference type="InterPro" id="IPR033721">
    <property type="entry name" value="ProRS_core_arch_euk"/>
</dbReference>
<dbReference type="Gene3D" id="3.30.930.10">
    <property type="entry name" value="Bira Bifunctional Protein, Domain 2"/>
    <property type="match status" value="1"/>
</dbReference>
<dbReference type="RefSeq" id="WP_045030668.1">
    <property type="nucleotide sequence ID" value="NZ_JRHC01000003.1"/>
</dbReference>
<evidence type="ECO:0000256" key="10">
    <source>
        <dbReference type="ARBA" id="ARBA00060806"/>
    </source>
</evidence>
<dbReference type="SUPFAM" id="SSF52954">
    <property type="entry name" value="Class II aaRS ABD-related"/>
    <property type="match status" value="1"/>
</dbReference>
<dbReference type="Pfam" id="PF00587">
    <property type="entry name" value="tRNA-synt_2b"/>
    <property type="match status" value="1"/>
</dbReference>
<evidence type="ECO:0000256" key="11">
    <source>
        <dbReference type="HAMAP-Rule" id="MF_01571"/>
    </source>
</evidence>
<keyword evidence="14" id="KW-1185">Reference proteome</keyword>
<evidence type="ECO:0000256" key="8">
    <source>
        <dbReference type="ARBA" id="ARBA00023146"/>
    </source>
</evidence>
<evidence type="ECO:0000259" key="12">
    <source>
        <dbReference type="PROSITE" id="PS50862"/>
    </source>
</evidence>
<dbReference type="Gene3D" id="3.30.110.30">
    <property type="entry name" value="C-terminal domain of ProRS"/>
    <property type="match status" value="1"/>
</dbReference>
<protein>
    <recommendedName>
        <fullName evidence="11">Proline--tRNA ligase</fullName>
        <ecNumber evidence="11">6.1.1.15</ecNumber>
    </recommendedName>
    <alternativeName>
        <fullName evidence="11">Prolyl-tRNA synthetase</fullName>
        <shortName evidence="11">ProRS</shortName>
    </alternativeName>
</protein>
<dbReference type="GO" id="GO:0006433">
    <property type="term" value="P:prolyl-tRNA aminoacylation"/>
    <property type="evidence" value="ECO:0007669"/>
    <property type="project" value="UniProtKB-UniRule"/>
</dbReference>
<dbReference type="NCBIfam" id="TIGR00408">
    <property type="entry name" value="proS_fam_I"/>
    <property type="match status" value="1"/>
</dbReference>
<name>A0A0D8J9H3_9BACT</name>
<dbReference type="InterPro" id="IPR006195">
    <property type="entry name" value="aa-tRNA-synth_II"/>
</dbReference>
<dbReference type="OrthoDB" id="9809052at2"/>
<dbReference type="GO" id="GO:0004827">
    <property type="term" value="F:proline-tRNA ligase activity"/>
    <property type="evidence" value="ECO:0007669"/>
    <property type="project" value="UniProtKB-UniRule"/>
</dbReference>
<evidence type="ECO:0000256" key="3">
    <source>
        <dbReference type="ARBA" id="ARBA00022490"/>
    </source>
</evidence>
<proteinExistence type="inferred from homology"/>
<dbReference type="SMART" id="SM00946">
    <property type="entry name" value="ProRS-C_1"/>
    <property type="match status" value="1"/>
</dbReference>
<evidence type="ECO:0000256" key="1">
    <source>
        <dbReference type="ARBA" id="ARBA00004496"/>
    </source>
</evidence>
<reference evidence="13 14" key="1">
    <citation type="submission" date="2014-09" db="EMBL/GenBank/DDBJ databases">
        <title>Draft Genome Sequence of Draconibacterium sp. JN14CK-3.</title>
        <authorList>
            <person name="Dong C."/>
            <person name="Lai Q."/>
            <person name="Shao Z."/>
        </authorList>
    </citation>
    <scope>NUCLEOTIDE SEQUENCE [LARGE SCALE GENOMIC DNA]</scope>
    <source>
        <strain evidence="13 14">JN14CK-3</strain>
    </source>
</reference>
<dbReference type="GO" id="GO:0005524">
    <property type="term" value="F:ATP binding"/>
    <property type="evidence" value="ECO:0007669"/>
    <property type="project" value="UniProtKB-UniRule"/>
</dbReference>
<comment type="function">
    <text evidence="11">Catalyzes the attachment of proline to tRNA(Pro) in a two-step reaction: proline is first activated by ATP to form Pro-AMP and then transferred to the acceptor end of tRNA(Pro).</text>
</comment>
<dbReference type="Proteomes" id="UP000032544">
    <property type="component" value="Unassembled WGS sequence"/>
</dbReference>